<dbReference type="EMBL" id="GL888633">
    <property type="protein sequence ID" value="EGI58705.1"/>
    <property type="molecule type" value="Genomic_DNA"/>
</dbReference>
<evidence type="ECO:0000313" key="2">
    <source>
        <dbReference type="EMBL" id="EGI58705.1"/>
    </source>
</evidence>
<protein>
    <submittedName>
        <fullName evidence="2">Uncharacterized protein</fullName>
    </submittedName>
</protein>
<proteinExistence type="predicted"/>
<accession>F4X4A9</accession>
<name>F4X4A9_ACREC</name>
<evidence type="ECO:0000256" key="1">
    <source>
        <dbReference type="SAM" id="MobiDB-lite"/>
    </source>
</evidence>
<keyword evidence="3" id="KW-1185">Reference proteome</keyword>
<dbReference type="AlphaFoldDB" id="F4X4A9"/>
<reference evidence="2" key="1">
    <citation type="submission" date="2011-02" db="EMBL/GenBank/DDBJ databases">
        <title>The genome of the leaf-cutting ant Acromyrmex echinatior suggests key adaptations to social evolution and fungus farming.</title>
        <authorList>
            <person name="Nygaard S."/>
            <person name="Zhang G."/>
        </authorList>
    </citation>
    <scope>NUCLEOTIDE SEQUENCE</scope>
</reference>
<organism evidence="3">
    <name type="scientific">Acromyrmex echinatior</name>
    <name type="common">Panamanian leafcutter ant</name>
    <name type="synonym">Acromyrmex octospinosus echinatior</name>
    <dbReference type="NCBI Taxonomy" id="103372"/>
    <lineage>
        <taxon>Eukaryota</taxon>
        <taxon>Metazoa</taxon>
        <taxon>Ecdysozoa</taxon>
        <taxon>Arthropoda</taxon>
        <taxon>Hexapoda</taxon>
        <taxon>Insecta</taxon>
        <taxon>Pterygota</taxon>
        <taxon>Neoptera</taxon>
        <taxon>Endopterygota</taxon>
        <taxon>Hymenoptera</taxon>
        <taxon>Apocrita</taxon>
        <taxon>Aculeata</taxon>
        <taxon>Formicoidea</taxon>
        <taxon>Formicidae</taxon>
        <taxon>Myrmicinae</taxon>
        <taxon>Acromyrmex</taxon>
    </lineage>
</organism>
<evidence type="ECO:0000313" key="3">
    <source>
        <dbReference type="Proteomes" id="UP000007755"/>
    </source>
</evidence>
<gene>
    <name evidence="2" type="ORF">G5I_13169</name>
</gene>
<sequence length="127" mass="14081">MQQARLANAVKCKAEVGLRAIAVQMGVQLSNEALHLTTVYWRSRREFVRNPTSAHRSALIISTIPPPAGEFCNNNSREMSKKKRQVANGRVHSTSSSESESLEGLATSDGRNFLRDGRLPRAYTPRS</sequence>
<feature type="region of interest" description="Disordered" evidence="1">
    <location>
        <begin position="70"/>
        <end position="127"/>
    </location>
</feature>
<dbReference type="Proteomes" id="UP000007755">
    <property type="component" value="Unassembled WGS sequence"/>
</dbReference>
<dbReference type="InParanoid" id="F4X4A9"/>
<feature type="compositionally biased region" description="Low complexity" evidence="1">
    <location>
        <begin position="93"/>
        <end position="108"/>
    </location>
</feature>